<evidence type="ECO:0000256" key="2">
    <source>
        <dbReference type="ARBA" id="ARBA00008821"/>
    </source>
</evidence>
<evidence type="ECO:0000256" key="7">
    <source>
        <dbReference type="SAM" id="Phobius"/>
    </source>
</evidence>
<evidence type="ECO:0000256" key="1">
    <source>
        <dbReference type="ARBA" id="ARBA00004141"/>
    </source>
</evidence>
<organism evidence="9 10">
    <name type="scientific">Paraclostridium bifermentans</name>
    <name type="common">Clostridium bifermentans</name>
    <dbReference type="NCBI Taxonomy" id="1490"/>
    <lineage>
        <taxon>Bacteria</taxon>
        <taxon>Bacillati</taxon>
        <taxon>Bacillota</taxon>
        <taxon>Clostridia</taxon>
        <taxon>Peptostreptococcales</taxon>
        <taxon>Peptostreptococcaceae</taxon>
        <taxon>Paraclostridium</taxon>
    </lineage>
</organism>
<evidence type="ECO:0000313" key="8">
    <source>
        <dbReference type="EMBL" id="NME07980.1"/>
    </source>
</evidence>
<comment type="subcellular location">
    <subcellularLocation>
        <location evidence="1">Membrane</location>
        <topology evidence="1">Multi-pass membrane protein</topology>
    </subcellularLocation>
</comment>
<evidence type="ECO:0000256" key="3">
    <source>
        <dbReference type="ARBA" id="ARBA00022448"/>
    </source>
</evidence>
<protein>
    <submittedName>
        <fullName evidence="9">Uracil-xanthine permease</fullName>
    </submittedName>
</protein>
<feature type="transmembrane region" description="Helical" evidence="7">
    <location>
        <begin position="109"/>
        <end position="130"/>
    </location>
</feature>
<evidence type="ECO:0000313" key="11">
    <source>
        <dbReference type="Proteomes" id="UP000573963"/>
    </source>
</evidence>
<keyword evidence="4 7" id="KW-0812">Transmembrane</keyword>
<name>A0A5P3XHV2_PARBF</name>
<dbReference type="PANTHER" id="PTHR42810:SF2">
    <property type="entry name" value="PURINE PERMEASE C1399.01C-RELATED"/>
    <property type="match status" value="1"/>
</dbReference>
<keyword evidence="5 7" id="KW-1133">Transmembrane helix</keyword>
<dbReference type="InterPro" id="IPR006043">
    <property type="entry name" value="NCS2"/>
</dbReference>
<keyword evidence="6 7" id="KW-0472">Membrane</keyword>
<proteinExistence type="inferred from homology"/>
<evidence type="ECO:0000256" key="4">
    <source>
        <dbReference type="ARBA" id="ARBA00022692"/>
    </source>
</evidence>
<feature type="transmembrane region" description="Helical" evidence="7">
    <location>
        <begin position="288"/>
        <end position="306"/>
    </location>
</feature>
<feature type="transmembrane region" description="Helical" evidence="7">
    <location>
        <begin position="136"/>
        <end position="154"/>
    </location>
</feature>
<keyword evidence="3" id="KW-0813">Transport</keyword>
<dbReference type="GO" id="GO:0005886">
    <property type="term" value="C:plasma membrane"/>
    <property type="evidence" value="ECO:0007669"/>
    <property type="project" value="TreeGrafter"/>
</dbReference>
<feature type="transmembrane region" description="Helical" evidence="7">
    <location>
        <begin position="367"/>
        <end position="390"/>
    </location>
</feature>
<evidence type="ECO:0000313" key="10">
    <source>
        <dbReference type="Proteomes" id="UP000326961"/>
    </source>
</evidence>
<feature type="transmembrane region" description="Helical" evidence="7">
    <location>
        <begin position="202"/>
        <end position="219"/>
    </location>
</feature>
<dbReference type="InterPro" id="IPR006042">
    <property type="entry name" value="Xan_ur_permease"/>
</dbReference>
<evidence type="ECO:0000256" key="6">
    <source>
        <dbReference type="ARBA" id="ARBA00023136"/>
    </source>
</evidence>
<dbReference type="PANTHER" id="PTHR42810">
    <property type="entry name" value="PURINE PERMEASE C1399.01C-RELATED"/>
    <property type="match status" value="1"/>
</dbReference>
<feature type="transmembrane region" description="Helical" evidence="7">
    <location>
        <begin position="12"/>
        <end position="42"/>
    </location>
</feature>
<sequence>MKKTMLSLQHLLAMFGATVLVPILTGFNPAVAIFCAGVGTLIFHACTKGVVPVFLGSSFAFIPVIIAAKEAHNGDLAYAQGGIIVAGIIYLIMAAVIKKVGVDKIKKYFPAQVVGAMIAVIGLNLLPTAVDMASNNFLIAIMTLGLAIAINVFCKGFIKQLNIIIAVAIGYTVSLILGNVDISFMSTNTALLQIPQFTLPKFSLQAIVLIAPVVLAVFMEHIGDMTTNGTVVGKNFIEEPGLHRTLMGDALATIMAGFLGGPANTTYGENTAVLAITKNYDPSILRRTAICAILLACVSKFGGFLQSIPTEVMGGISIMLFSMISYVGLKTINDSKCVESKKNIIIIATIMVIGLGTTYLSNKGIVIGIPVTKTVTITGLSLAAIVGIILNRVLNKEDFKKDVEEESAVLNSQLI</sequence>
<comment type="similarity">
    <text evidence="2">Belongs to the nucleobase:cation symporter-2 (NCS2) (TC 2.A.40) family.</text>
</comment>
<dbReference type="EMBL" id="JABAFD010000001">
    <property type="protein sequence ID" value="NME07980.1"/>
    <property type="molecule type" value="Genomic_DNA"/>
</dbReference>
<dbReference type="EMBL" id="CP032452">
    <property type="protein sequence ID" value="QEZ69944.1"/>
    <property type="molecule type" value="Genomic_DNA"/>
</dbReference>
<gene>
    <name evidence="9" type="ORF">D4A35_14000</name>
    <name evidence="8" type="ORF">HF875_00540</name>
</gene>
<evidence type="ECO:0000256" key="5">
    <source>
        <dbReference type="ARBA" id="ARBA00022989"/>
    </source>
</evidence>
<feature type="transmembrane region" description="Helical" evidence="7">
    <location>
        <begin position="344"/>
        <end position="361"/>
    </location>
</feature>
<feature type="transmembrane region" description="Helical" evidence="7">
    <location>
        <begin position="78"/>
        <end position="97"/>
    </location>
</feature>
<accession>A0A5P3XHV2</accession>
<feature type="transmembrane region" description="Helical" evidence="7">
    <location>
        <begin position="49"/>
        <end position="66"/>
    </location>
</feature>
<dbReference type="NCBIfam" id="TIGR00801">
    <property type="entry name" value="ncs2"/>
    <property type="match status" value="1"/>
</dbReference>
<dbReference type="RefSeq" id="WP_021430024.1">
    <property type="nucleotide sequence ID" value="NZ_CP032452.1"/>
</dbReference>
<feature type="transmembrane region" description="Helical" evidence="7">
    <location>
        <begin position="161"/>
        <end position="182"/>
    </location>
</feature>
<dbReference type="AlphaFoldDB" id="A0A5P3XHV2"/>
<dbReference type="Proteomes" id="UP000573963">
    <property type="component" value="Unassembled WGS sequence"/>
</dbReference>
<evidence type="ECO:0000313" key="9">
    <source>
        <dbReference type="EMBL" id="QEZ69944.1"/>
    </source>
</evidence>
<feature type="transmembrane region" description="Helical" evidence="7">
    <location>
        <begin position="312"/>
        <end position="332"/>
    </location>
</feature>
<dbReference type="Proteomes" id="UP000326961">
    <property type="component" value="Chromosome"/>
</dbReference>
<dbReference type="GO" id="GO:0042907">
    <property type="term" value="F:xanthine transmembrane transporter activity"/>
    <property type="evidence" value="ECO:0007669"/>
    <property type="project" value="TreeGrafter"/>
</dbReference>
<reference evidence="8 11" key="2">
    <citation type="submission" date="2020-04" db="EMBL/GenBank/DDBJ databases">
        <authorList>
            <person name="Hitch T.C.A."/>
            <person name="Wylensek D."/>
            <person name="Clavel T."/>
        </authorList>
    </citation>
    <scope>NUCLEOTIDE SEQUENCE [LARGE SCALE GENOMIC DNA]</scope>
    <source>
        <strain evidence="8 11">Med78_4-601-WT-2</strain>
    </source>
</reference>
<reference evidence="9 10" key="1">
    <citation type="submission" date="2018-09" db="EMBL/GenBank/DDBJ databases">
        <title>A clostridial neurotoxin that targets Anopheles mosquitoes.</title>
        <authorList>
            <person name="Contreras E."/>
            <person name="Masuyer G."/>
            <person name="Qureshi N."/>
            <person name="Chawla S."/>
            <person name="Lim H.L."/>
            <person name="Chen J."/>
            <person name="Stenmark P."/>
            <person name="Gill S."/>
        </authorList>
    </citation>
    <scope>NUCLEOTIDE SEQUENCE [LARGE SCALE GENOMIC DNA]</scope>
    <source>
        <strain evidence="9 10">Cbm</strain>
    </source>
</reference>
<dbReference type="Pfam" id="PF00860">
    <property type="entry name" value="Xan_ur_permease"/>
    <property type="match status" value="1"/>
</dbReference>